<dbReference type="SUPFAM" id="SSF103473">
    <property type="entry name" value="MFS general substrate transporter"/>
    <property type="match status" value="1"/>
</dbReference>
<evidence type="ECO:0000256" key="1">
    <source>
        <dbReference type="SAM" id="Phobius"/>
    </source>
</evidence>
<keyword evidence="1" id="KW-0812">Transmembrane</keyword>
<keyword evidence="1" id="KW-1133">Transmembrane helix</keyword>
<comment type="caution">
    <text evidence="2">The sequence shown here is derived from an EMBL/GenBank/DDBJ whole genome shotgun (WGS) entry which is preliminary data.</text>
</comment>
<feature type="transmembrane region" description="Helical" evidence="1">
    <location>
        <begin position="90"/>
        <end position="109"/>
    </location>
</feature>
<evidence type="ECO:0000313" key="3">
    <source>
        <dbReference type="Proteomes" id="UP000195897"/>
    </source>
</evidence>
<proteinExistence type="predicted"/>
<sequence>MSSEFVFRISPMDTAALMPQVSCALEAYNEQESRRKYPGTWRLVDRLRRVPKAPAEVRRKRRRRRTVLGLIDWFLGMLLLIPAVTDPAGLYVLLIAGTTGVACGIVVLWKYQRMLLGVLSMLSAFFLCVVGHGSPQEFGNLLPLGIGLAVLGLVCLFTGRRRRVTAYDRAAQKLLTRETDPQTMEQVRFTISEQEIMMETLDQPDQKYTVPLTQLTYLIETEDLMLPIYAESVTVLQKRDLITGTLPELREFLADRLVQTGL</sequence>
<reference evidence="3" key="1">
    <citation type="submission" date="2017-04" db="EMBL/GenBank/DDBJ databases">
        <title>Function of individual gut microbiota members based on whole genome sequencing of pure cultures obtained from chicken caecum.</title>
        <authorList>
            <person name="Medvecky M."/>
            <person name="Cejkova D."/>
            <person name="Polansky O."/>
            <person name="Karasova D."/>
            <person name="Kubasova T."/>
            <person name="Cizek A."/>
            <person name="Rychlik I."/>
        </authorList>
    </citation>
    <scope>NUCLEOTIDE SEQUENCE [LARGE SCALE GENOMIC DNA]</scope>
    <source>
        <strain evidence="3">An180</strain>
    </source>
</reference>
<feature type="transmembrane region" description="Helical" evidence="1">
    <location>
        <begin position="116"/>
        <end position="135"/>
    </location>
</feature>
<evidence type="ECO:0000313" key="2">
    <source>
        <dbReference type="EMBL" id="OUP51800.1"/>
    </source>
</evidence>
<dbReference type="InterPro" id="IPR036259">
    <property type="entry name" value="MFS_trans_sf"/>
</dbReference>
<gene>
    <name evidence="2" type="ORF">B5F17_11775</name>
</gene>
<feature type="transmembrane region" description="Helical" evidence="1">
    <location>
        <begin position="141"/>
        <end position="159"/>
    </location>
</feature>
<accession>A0A1Y4L7E9</accession>
<dbReference type="EMBL" id="NFKK01000017">
    <property type="protein sequence ID" value="OUP51800.1"/>
    <property type="molecule type" value="Genomic_DNA"/>
</dbReference>
<keyword evidence="1" id="KW-0472">Membrane</keyword>
<dbReference type="AlphaFoldDB" id="A0A1Y4L7E9"/>
<organism evidence="2 3">
    <name type="scientific">Butyricicoccus pullicaecorum</name>
    <dbReference type="NCBI Taxonomy" id="501571"/>
    <lineage>
        <taxon>Bacteria</taxon>
        <taxon>Bacillati</taxon>
        <taxon>Bacillota</taxon>
        <taxon>Clostridia</taxon>
        <taxon>Eubacteriales</taxon>
        <taxon>Butyricicoccaceae</taxon>
        <taxon>Butyricicoccus</taxon>
    </lineage>
</organism>
<feature type="transmembrane region" description="Helical" evidence="1">
    <location>
        <begin position="67"/>
        <end position="84"/>
    </location>
</feature>
<dbReference type="Proteomes" id="UP000195897">
    <property type="component" value="Unassembled WGS sequence"/>
</dbReference>
<protein>
    <recommendedName>
        <fullName evidence="4">YcxB-like protein domain-containing protein</fullName>
    </recommendedName>
</protein>
<name>A0A1Y4L7E9_9FIRM</name>
<dbReference type="RefSeq" id="WP_087374081.1">
    <property type="nucleotide sequence ID" value="NZ_NFKK01000017.1"/>
</dbReference>
<evidence type="ECO:0008006" key="4">
    <source>
        <dbReference type="Google" id="ProtNLM"/>
    </source>
</evidence>